<dbReference type="Proteomes" id="UP000054558">
    <property type="component" value="Unassembled WGS sequence"/>
</dbReference>
<evidence type="ECO:0000256" key="2">
    <source>
        <dbReference type="ARBA" id="ARBA00022737"/>
    </source>
</evidence>
<evidence type="ECO:0000256" key="1">
    <source>
        <dbReference type="ARBA" id="ARBA00005462"/>
    </source>
</evidence>
<sequence>MEPAGVDLFERLPDELVRNVLDRVLWSPLDFDSVRKKRHLGVVCRRFKRLLPSLEGVDLEINNPIDEQGFRQALSRREDAVALRKLALHIHSPTSLRAILQALLPAPLNSLEEVHLYLDDADPADQVDWHSVLSILQRCQRLTVLHIRLWEAAQPEDPPVDFYFAKPLESFPVLQSLTLFGFTVPPDYLKTFSEVFPALENLELHYYDEPFAYKDLHLSSLKKAYWWGTMQEGLDVLSPETVTVPRSLRMLLGYLRSADAETSSTRLEWILCTLGRMTEIDGAARKAIVLVPHGLRTLVELTTCGGSSIPIIRRRMTALRLLSNLAGLPANRRAIADVPGCLAQLRVSSDHWAEGPVALLLLEKLTLELEVASVVGRTPGMLGYLLSAFDTMDGLDHLEFILLHLTDVAQVRQALARSRVNLKKLAAFLNTRKRVNQQILAAALQLFQRLVETEPRAMVALPRFLEGLVGQVRSALSRGAAGETLSVLAALVADAEACKALGGIDGSLPVLVSVLSSGESWDQLMAVTVLLQLVKLGGEAEAIARLPGCITGLVGLLDFPAYCRDGGKASAAAEILLYFAEKITDAAALSSIRVTMAREPALVSRLVAALDGVGPLDENLPTVTLNRASVNRRLVSVLTCLAEAPENRKVIAAVPGCLEKLMRLVEGMQRMGTFLLSRLMEDPEVVRTFVHLPGIKDRWAKVLNEITASEAQVGASSFGTRDP</sequence>
<organism evidence="3 4">
    <name type="scientific">Klebsormidium nitens</name>
    <name type="common">Green alga</name>
    <name type="synonym">Ulothrix nitens</name>
    <dbReference type="NCBI Taxonomy" id="105231"/>
    <lineage>
        <taxon>Eukaryota</taxon>
        <taxon>Viridiplantae</taxon>
        <taxon>Streptophyta</taxon>
        <taxon>Klebsormidiophyceae</taxon>
        <taxon>Klebsormidiales</taxon>
        <taxon>Klebsormidiaceae</taxon>
        <taxon>Klebsormidium</taxon>
    </lineage>
</organism>
<accession>A0A0U9HKU5</accession>
<keyword evidence="2" id="KW-0677">Repeat</keyword>
<protein>
    <recommendedName>
        <fullName evidence="5">F-box domain-containing protein</fullName>
    </recommendedName>
</protein>
<comment type="similarity">
    <text evidence="1">Belongs to the beta-catenin family.</text>
</comment>
<evidence type="ECO:0008006" key="5">
    <source>
        <dbReference type="Google" id="ProtNLM"/>
    </source>
</evidence>
<dbReference type="PANTHER" id="PTHR47249:SF1">
    <property type="entry name" value="VACUOLAR PROTEIN 8"/>
    <property type="match status" value="1"/>
</dbReference>
<dbReference type="InterPro" id="IPR011989">
    <property type="entry name" value="ARM-like"/>
</dbReference>
<dbReference type="GO" id="GO:0071562">
    <property type="term" value="P:nucleus-vacuole junction assembly"/>
    <property type="evidence" value="ECO:0007669"/>
    <property type="project" value="InterPro"/>
</dbReference>
<dbReference type="InterPro" id="IPR016024">
    <property type="entry name" value="ARM-type_fold"/>
</dbReference>
<keyword evidence="4" id="KW-1185">Reference proteome</keyword>
<evidence type="ECO:0000313" key="4">
    <source>
        <dbReference type="Proteomes" id="UP000054558"/>
    </source>
</evidence>
<dbReference type="SUPFAM" id="SSF48371">
    <property type="entry name" value="ARM repeat"/>
    <property type="match status" value="1"/>
</dbReference>
<dbReference type="InterPro" id="IPR045156">
    <property type="entry name" value="Vac8"/>
</dbReference>
<reference evidence="3 4" key="1">
    <citation type="journal article" date="2014" name="Nat. Commun.">
        <title>Klebsormidium flaccidum genome reveals primary factors for plant terrestrial adaptation.</title>
        <authorList>
            <person name="Hori K."/>
            <person name="Maruyama F."/>
            <person name="Fujisawa T."/>
            <person name="Togashi T."/>
            <person name="Yamamoto N."/>
            <person name="Seo M."/>
            <person name="Sato S."/>
            <person name="Yamada T."/>
            <person name="Mori H."/>
            <person name="Tajima N."/>
            <person name="Moriyama T."/>
            <person name="Ikeuchi M."/>
            <person name="Watanabe M."/>
            <person name="Wada H."/>
            <person name="Kobayashi K."/>
            <person name="Saito M."/>
            <person name="Masuda T."/>
            <person name="Sasaki-Sekimoto Y."/>
            <person name="Mashiguchi K."/>
            <person name="Awai K."/>
            <person name="Shimojima M."/>
            <person name="Masuda S."/>
            <person name="Iwai M."/>
            <person name="Nobusawa T."/>
            <person name="Narise T."/>
            <person name="Kondo S."/>
            <person name="Saito H."/>
            <person name="Sato R."/>
            <person name="Murakawa M."/>
            <person name="Ihara Y."/>
            <person name="Oshima-Yamada Y."/>
            <person name="Ohtaka K."/>
            <person name="Satoh M."/>
            <person name="Sonobe K."/>
            <person name="Ishii M."/>
            <person name="Ohtani R."/>
            <person name="Kanamori-Sato M."/>
            <person name="Honoki R."/>
            <person name="Miyazaki D."/>
            <person name="Mochizuki H."/>
            <person name="Umetsu J."/>
            <person name="Higashi K."/>
            <person name="Shibata D."/>
            <person name="Kamiya Y."/>
            <person name="Sato N."/>
            <person name="Nakamura Y."/>
            <person name="Tabata S."/>
            <person name="Ida S."/>
            <person name="Kurokawa K."/>
            <person name="Ohta H."/>
        </authorList>
    </citation>
    <scope>NUCLEOTIDE SEQUENCE [LARGE SCALE GENOMIC DNA]</scope>
    <source>
        <strain evidence="3 4">NIES-2285</strain>
    </source>
</reference>
<dbReference type="GO" id="GO:0043495">
    <property type="term" value="F:protein-membrane adaptor activity"/>
    <property type="evidence" value="ECO:0007669"/>
    <property type="project" value="InterPro"/>
</dbReference>
<proteinExistence type="inferred from homology"/>
<dbReference type="Gene3D" id="1.25.10.10">
    <property type="entry name" value="Leucine-rich Repeat Variant"/>
    <property type="match status" value="1"/>
</dbReference>
<name>A0A0U9HKU5_KLENI</name>
<gene>
    <name evidence="3" type="ORF">KFL_000750340</name>
</gene>
<dbReference type="AlphaFoldDB" id="A0A0U9HKU5"/>
<evidence type="ECO:0000313" key="3">
    <source>
        <dbReference type="EMBL" id="GAQ81266.1"/>
    </source>
</evidence>
<dbReference type="EMBL" id="DF237024">
    <property type="protein sequence ID" value="GAQ81266.1"/>
    <property type="molecule type" value="Genomic_DNA"/>
</dbReference>
<dbReference type="PANTHER" id="PTHR47249">
    <property type="entry name" value="VACUOLAR PROTEIN 8"/>
    <property type="match status" value="1"/>
</dbReference>